<keyword evidence="4" id="KW-1185">Reference proteome</keyword>
<dbReference type="Proteomes" id="UP000280344">
    <property type="component" value="Chromosome"/>
</dbReference>
<feature type="domain" description="G" evidence="2">
    <location>
        <begin position="51"/>
        <end position="157"/>
    </location>
</feature>
<evidence type="ECO:0000256" key="1">
    <source>
        <dbReference type="SAM" id="MobiDB-lite"/>
    </source>
</evidence>
<reference evidence="3 4" key="1">
    <citation type="submission" date="2018-12" db="EMBL/GenBank/DDBJ databases">
        <title>Complete genome sequence of Flaviflexus sp. H23T48.</title>
        <authorList>
            <person name="Bae J.-W."/>
            <person name="Lee J.-Y."/>
        </authorList>
    </citation>
    <scope>NUCLEOTIDE SEQUENCE [LARGE SCALE GENOMIC DNA]</scope>
    <source>
        <strain evidence="3 4">H23T48</strain>
    </source>
</reference>
<dbReference type="PANTHER" id="PTHR42698:SF1">
    <property type="entry name" value="GTPASE ERA, MITOCHONDRIAL"/>
    <property type="match status" value="1"/>
</dbReference>
<feature type="region of interest" description="Disordered" evidence="1">
    <location>
        <begin position="274"/>
        <end position="293"/>
    </location>
</feature>
<dbReference type="InterPro" id="IPR027417">
    <property type="entry name" value="P-loop_NTPase"/>
</dbReference>
<dbReference type="GO" id="GO:0000028">
    <property type="term" value="P:ribosomal small subunit assembly"/>
    <property type="evidence" value="ECO:0007669"/>
    <property type="project" value="TreeGrafter"/>
</dbReference>
<dbReference type="InterPro" id="IPR006073">
    <property type="entry name" value="GTP-bd"/>
</dbReference>
<dbReference type="AlphaFoldDB" id="A0A3Q9G7H5"/>
<proteinExistence type="predicted"/>
<dbReference type="Gene3D" id="3.40.50.300">
    <property type="entry name" value="P-loop containing nucleotide triphosphate hydrolases"/>
    <property type="match status" value="1"/>
</dbReference>
<evidence type="ECO:0000259" key="2">
    <source>
        <dbReference type="Pfam" id="PF01926"/>
    </source>
</evidence>
<feature type="compositionally biased region" description="Basic and acidic residues" evidence="1">
    <location>
        <begin position="277"/>
        <end position="293"/>
    </location>
</feature>
<evidence type="ECO:0000313" key="3">
    <source>
        <dbReference type="EMBL" id="AZQ77023.1"/>
    </source>
</evidence>
<dbReference type="OrthoDB" id="207675at2"/>
<protein>
    <recommendedName>
        <fullName evidence="2">G domain-containing protein</fullName>
    </recommendedName>
</protein>
<dbReference type="KEGG" id="flh:EJ997_06390"/>
<dbReference type="Pfam" id="PF01926">
    <property type="entry name" value="MMR_HSR1"/>
    <property type="match status" value="1"/>
</dbReference>
<organism evidence="3 4">
    <name type="scientific">Flaviflexus ciconiae</name>
    <dbReference type="NCBI Taxonomy" id="2496867"/>
    <lineage>
        <taxon>Bacteria</taxon>
        <taxon>Bacillati</taxon>
        <taxon>Actinomycetota</taxon>
        <taxon>Actinomycetes</taxon>
        <taxon>Actinomycetales</taxon>
        <taxon>Actinomycetaceae</taxon>
        <taxon>Flaviflexus</taxon>
    </lineage>
</organism>
<accession>A0A3Q9G7H5</accession>
<name>A0A3Q9G7H5_9ACTO</name>
<dbReference type="InterPro" id="IPR005662">
    <property type="entry name" value="GTPase_Era-like"/>
</dbReference>
<dbReference type="RefSeq" id="WP_126703828.1">
    <property type="nucleotide sequence ID" value="NZ_CP034593.1"/>
</dbReference>
<dbReference type="PANTHER" id="PTHR42698">
    <property type="entry name" value="GTPASE ERA"/>
    <property type="match status" value="1"/>
</dbReference>
<dbReference type="GO" id="GO:0019843">
    <property type="term" value="F:rRNA binding"/>
    <property type="evidence" value="ECO:0007669"/>
    <property type="project" value="TreeGrafter"/>
</dbReference>
<gene>
    <name evidence="3" type="ORF">EJ997_06390</name>
</gene>
<evidence type="ECO:0000313" key="4">
    <source>
        <dbReference type="Proteomes" id="UP000280344"/>
    </source>
</evidence>
<dbReference type="EMBL" id="CP034593">
    <property type="protein sequence ID" value="AZQ77023.1"/>
    <property type="molecule type" value="Genomic_DNA"/>
</dbReference>
<dbReference type="GO" id="GO:0043024">
    <property type="term" value="F:ribosomal small subunit binding"/>
    <property type="evidence" value="ECO:0007669"/>
    <property type="project" value="TreeGrafter"/>
</dbReference>
<sequence length="505" mass="53999">MTETVEALREVVFPLSVPGINELREMQGSLQTQLSTRLLPHLLEDAVPAVVVFGGSSGAGKSTILNSLVEDDISEASVIRPTTMTPVLVFHPDDALAMEGHLLTEICKTVVTESALPGIALIDAPDLDSIEEANRNMSQTLINAADLWIFVTTASRYGDHVAWSTLSEAFNRGMTTAVILNRLPARAKTAVRADLMKRMAESGMGESPLFIIDDAGATNGRLDPERVSELKDWLHLMKTTRASKSLVSRTSKAMMPEIRRELLDLADAATAQTDAAESLKDGARTAADEPSRKLTETLESGRIARGAPTTQWLSLASTGGPLASLGSGRDLLFANRAIAKRDRAAHNIAEAIDDALRVILTQTLIDVRDSAATIWSMSYVDTSEIKVEVGIDSFVNGAISAWQADSRAAADKVNGAIAKKVSRDGLADLLRAGAGGIPGVQTALTDGGAEGGLSRTKRALQDRCQEAIDKVAGRYVAAIDALELPDSSNLRIRARELVNAVWEKE</sequence>
<dbReference type="SUPFAM" id="SSF52540">
    <property type="entry name" value="P-loop containing nucleoside triphosphate hydrolases"/>
    <property type="match status" value="1"/>
</dbReference>
<dbReference type="GO" id="GO:0005829">
    <property type="term" value="C:cytosol"/>
    <property type="evidence" value="ECO:0007669"/>
    <property type="project" value="TreeGrafter"/>
</dbReference>
<dbReference type="GO" id="GO:0005525">
    <property type="term" value="F:GTP binding"/>
    <property type="evidence" value="ECO:0007669"/>
    <property type="project" value="InterPro"/>
</dbReference>